<dbReference type="EC" id="3.4.21.89" evidence="4 8"/>
<evidence type="ECO:0000256" key="1">
    <source>
        <dbReference type="ARBA" id="ARBA00000677"/>
    </source>
</evidence>
<dbReference type="EMBL" id="VUMB01000021">
    <property type="protein sequence ID" value="MSS40891.1"/>
    <property type="molecule type" value="Genomic_DNA"/>
</dbReference>
<protein>
    <recommendedName>
        <fullName evidence="4 8">Signal peptidase I</fullName>
        <ecNumber evidence="4 8">3.4.21.89</ecNumber>
    </recommendedName>
</protein>
<dbReference type="GO" id="GO:0009003">
    <property type="term" value="F:signal peptidase activity"/>
    <property type="evidence" value="ECO:0007669"/>
    <property type="project" value="UniProtKB-EC"/>
</dbReference>
<organism evidence="10 11">
    <name type="scientific">Clostridium scindens (strain JCM 10418 / VPI 12708)</name>
    <dbReference type="NCBI Taxonomy" id="29347"/>
    <lineage>
        <taxon>Bacteria</taxon>
        <taxon>Bacillati</taxon>
        <taxon>Bacillota</taxon>
        <taxon>Clostridia</taxon>
        <taxon>Lachnospirales</taxon>
        <taxon>Lachnospiraceae</taxon>
    </lineage>
</organism>
<evidence type="ECO:0000313" key="11">
    <source>
        <dbReference type="Proteomes" id="UP000462363"/>
    </source>
</evidence>
<dbReference type="AlphaFoldDB" id="A0A844FC26"/>
<dbReference type="PRINTS" id="PR00727">
    <property type="entry name" value="LEADERPTASE"/>
</dbReference>
<evidence type="ECO:0000256" key="2">
    <source>
        <dbReference type="ARBA" id="ARBA00004401"/>
    </source>
</evidence>
<dbReference type="InterPro" id="IPR036286">
    <property type="entry name" value="LexA/Signal_pep-like_sf"/>
</dbReference>
<dbReference type="PROSITE" id="PS00761">
    <property type="entry name" value="SPASE_I_3"/>
    <property type="match status" value="1"/>
</dbReference>
<keyword evidence="6 8" id="KW-0378">Hydrolase</keyword>
<dbReference type="GO" id="GO:0005886">
    <property type="term" value="C:plasma membrane"/>
    <property type="evidence" value="ECO:0007669"/>
    <property type="project" value="UniProtKB-SubCell"/>
</dbReference>
<evidence type="ECO:0000256" key="5">
    <source>
        <dbReference type="ARBA" id="ARBA00022670"/>
    </source>
</evidence>
<evidence type="ECO:0000256" key="7">
    <source>
        <dbReference type="PIRSR" id="PIRSR600223-1"/>
    </source>
</evidence>
<dbReference type="Pfam" id="PF10502">
    <property type="entry name" value="Peptidase_S26"/>
    <property type="match status" value="1"/>
</dbReference>
<dbReference type="InterPro" id="IPR019756">
    <property type="entry name" value="Pept_S26A_signal_pept_1_Ser-AS"/>
</dbReference>
<evidence type="ECO:0000256" key="8">
    <source>
        <dbReference type="RuleBase" id="RU362042"/>
    </source>
</evidence>
<comment type="subcellular location">
    <subcellularLocation>
        <location evidence="2">Cell membrane</location>
        <topology evidence="2">Single-pass type II membrane protein</topology>
    </subcellularLocation>
    <subcellularLocation>
        <location evidence="8">Membrane</location>
        <topology evidence="8">Single-pass type II membrane protein</topology>
    </subcellularLocation>
</comment>
<feature type="active site" evidence="7">
    <location>
        <position position="99"/>
    </location>
</feature>
<sequence>MEIDEIKKKVLEDVDPQLRSQKKKEMRRARLVISLQFLALAAVILLVFYLMMGFSTVTGNSMYPTLHDKDIVAYSRLGKEYKPGDVIVFKRSDGEEFVKRVVAVAGDTVNIQSGKVYVNGEEAKFKGTLGKTSRTGNCIEYPVVVEDKEVFVLGDNREISEDSREFGAVKNNDIKGRIIWYLGRL</sequence>
<dbReference type="InterPro" id="IPR019533">
    <property type="entry name" value="Peptidase_S26"/>
</dbReference>
<dbReference type="InterPro" id="IPR019758">
    <property type="entry name" value="Pept_S26A_signal_pept_1_CS"/>
</dbReference>
<keyword evidence="5 8" id="KW-0645">Protease</keyword>
<dbReference type="PROSITE" id="PS00501">
    <property type="entry name" value="SPASE_I_1"/>
    <property type="match status" value="1"/>
</dbReference>
<evidence type="ECO:0000313" key="10">
    <source>
        <dbReference type="EMBL" id="MSS40891.1"/>
    </source>
</evidence>
<dbReference type="InterPro" id="IPR000223">
    <property type="entry name" value="Pept_S26A_signal_pept_1"/>
</dbReference>
<keyword evidence="8" id="KW-0472">Membrane</keyword>
<gene>
    <name evidence="10" type="primary">lepB</name>
    <name evidence="10" type="ORF">FYJ37_11155</name>
</gene>
<evidence type="ECO:0000256" key="4">
    <source>
        <dbReference type="ARBA" id="ARBA00013208"/>
    </source>
</evidence>
<evidence type="ECO:0000256" key="6">
    <source>
        <dbReference type="ARBA" id="ARBA00022801"/>
    </source>
</evidence>
<dbReference type="CDD" id="cd06530">
    <property type="entry name" value="S26_SPase_I"/>
    <property type="match status" value="1"/>
</dbReference>
<evidence type="ECO:0000259" key="9">
    <source>
        <dbReference type="Pfam" id="PF10502"/>
    </source>
</evidence>
<feature type="domain" description="Peptidase S26" evidence="9">
    <location>
        <begin position="36"/>
        <end position="179"/>
    </location>
</feature>
<proteinExistence type="inferred from homology"/>
<dbReference type="GO" id="GO:0006465">
    <property type="term" value="P:signal peptide processing"/>
    <property type="evidence" value="ECO:0007669"/>
    <property type="project" value="InterPro"/>
</dbReference>
<feature type="active site" evidence="7">
    <location>
        <position position="61"/>
    </location>
</feature>
<dbReference type="Proteomes" id="UP000462363">
    <property type="component" value="Unassembled WGS sequence"/>
</dbReference>
<comment type="caution">
    <text evidence="10">The sequence shown here is derived from an EMBL/GenBank/DDBJ whole genome shotgun (WGS) entry which is preliminary data.</text>
</comment>
<dbReference type="NCBIfam" id="TIGR02227">
    <property type="entry name" value="sigpep_I_bact"/>
    <property type="match status" value="1"/>
</dbReference>
<comment type="similarity">
    <text evidence="3 8">Belongs to the peptidase S26 family.</text>
</comment>
<name>A0A844FC26_CLOSV</name>
<accession>A0A844FC26</accession>
<dbReference type="PANTHER" id="PTHR43390:SF1">
    <property type="entry name" value="CHLOROPLAST PROCESSING PEPTIDASE"/>
    <property type="match status" value="1"/>
</dbReference>
<dbReference type="Gene3D" id="2.10.109.10">
    <property type="entry name" value="Umud Fragment, subunit A"/>
    <property type="match status" value="1"/>
</dbReference>
<evidence type="ECO:0000256" key="3">
    <source>
        <dbReference type="ARBA" id="ARBA00009370"/>
    </source>
</evidence>
<comment type="catalytic activity">
    <reaction evidence="1 8">
        <text>Cleavage of hydrophobic, N-terminal signal or leader sequences from secreted and periplasmic proteins.</text>
        <dbReference type="EC" id="3.4.21.89"/>
    </reaction>
</comment>
<dbReference type="GO" id="GO:0004252">
    <property type="term" value="F:serine-type endopeptidase activity"/>
    <property type="evidence" value="ECO:0007669"/>
    <property type="project" value="InterPro"/>
</dbReference>
<dbReference type="SUPFAM" id="SSF51306">
    <property type="entry name" value="LexA/Signal peptidase"/>
    <property type="match status" value="1"/>
</dbReference>
<feature type="transmembrane region" description="Helical" evidence="8">
    <location>
        <begin position="31"/>
        <end position="52"/>
    </location>
</feature>
<keyword evidence="8" id="KW-1133">Transmembrane helix</keyword>
<keyword evidence="8" id="KW-0812">Transmembrane</keyword>
<reference evidence="10 11" key="1">
    <citation type="submission" date="2019-08" db="EMBL/GenBank/DDBJ databases">
        <title>In-depth cultivation of the pig gut microbiome towards novel bacterial diversity and tailored functional studies.</title>
        <authorList>
            <person name="Wylensek D."/>
            <person name="Hitch T.C.A."/>
            <person name="Clavel T."/>
        </authorList>
    </citation>
    <scope>NUCLEOTIDE SEQUENCE [LARGE SCALE GENOMIC DNA]</scope>
    <source>
        <strain evidence="10 11">BL-389-WT-3D</strain>
    </source>
</reference>
<dbReference type="RefSeq" id="WP_154323298.1">
    <property type="nucleotide sequence ID" value="NZ_CAMBVY010000006.1"/>
</dbReference>
<dbReference type="PANTHER" id="PTHR43390">
    <property type="entry name" value="SIGNAL PEPTIDASE I"/>
    <property type="match status" value="1"/>
</dbReference>